<gene>
    <name evidence="10" type="primary">25495872</name>
    <name evidence="8" type="ordered locus">MTR_6g033000</name>
    <name evidence="9" type="ORF">MtrunA17_Chr6g0461671</name>
</gene>
<dbReference type="FunFam" id="3.30.420.150:FF:000008">
    <property type="entry name" value="Apyrase 1"/>
    <property type="match status" value="1"/>
</dbReference>
<sequence length="483" mass="52446">MDLETTKMLKNSGHPPSPESSSSFSDKFYQIRGAFLMLALPLLLVTLILYIMPSTSSNESIEDYALTHRKISPDRKISDSFAVVFDAGSSGSRVHVFRFDRNLELVKIGNDLEVFLQIKPGLSAYARDPQQAAKSLVSLLDKAESVVPMEFRSMTPVRVGATAGLRALEGDASDRILQAVRELLKQRSTLKSEPNAVAVLDGTQEGAFQWVTINYLLGKLGRDYSDTVGVVDLGGGSVQMAYAISETSAAEAPKVPDGGEPYVKEMFLRGRKYYLYVHSYLRFGLLAARAEILKASDDFGNPCILAGYDGSYKYGGKSFNASSSPSGSSLNECKSIALNALTVNESTCAHMKCTFGGIWNGGGGDGQKNLFVASFFFDRAAQAGFANPKSPVAKVRPVDFKNAAKQACQTKLEDAKSTYPLVDDGNLPYLCMDLVYQYTLLVDGFGLDPLQDITLVKQVKYHDSLVEAAWPLGSAIEAVSSIR</sequence>
<reference evidence="10" key="3">
    <citation type="submission" date="2015-04" db="UniProtKB">
        <authorList>
            <consortium name="EnsemblPlants"/>
        </authorList>
    </citation>
    <scope>IDENTIFICATION</scope>
    <source>
        <strain evidence="10">cv. Jemalong A17</strain>
    </source>
</reference>
<organism evidence="8 11">
    <name type="scientific">Medicago truncatula</name>
    <name type="common">Barrel medic</name>
    <name type="synonym">Medicago tribuloides</name>
    <dbReference type="NCBI Taxonomy" id="3880"/>
    <lineage>
        <taxon>Eukaryota</taxon>
        <taxon>Viridiplantae</taxon>
        <taxon>Streptophyta</taxon>
        <taxon>Embryophyta</taxon>
        <taxon>Tracheophyta</taxon>
        <taxon>Spermatophyta</taxon>
        <taxon>Magnoliopsida</taxon>
        <taxon>eudicotyledons</taxon>
        <taxon>Gunneridae</taxon>
        <taxon>Pentapetalae</taxon>
        <taxon>rosids</taxon>
        <taxon>fabids</taxon>
        <taxon>Fabales</taxon>
        <taxon>Fabaceae</taxon>
        <taxon>Papilionoideae</taxon>
        <taxon>50 kb inversion clade</taxon>
        <taxon>NPAAA clade</taxon>
        <taxon>Hologalegina</taxon>
        <taxon>IRL clade</taxon>
        <taxon>Trifolieae</taxon>
        <taxon>Medicago</taxon>
    </lineage>
</organism>
<dbReference type="Gene3D" id="3.30.420.150">
    <property type="entry name" value="Exopolyphosphatase. Domain 2"/>
    <property type="match status" value="1"/>
</dbReference>
<proteinExistence type="inferred from homology"/>
<dbReference type="Gramene" id="rna35155">
    <property type="protein sequence ID" value="RHN50820.1"/>
    <property type="gene ID" value="gene35155"/>
</dbReference>
<comment type="similarity">
    <text evidence="1 5">Belongs to the GDA1/CD39 NTPase family.</text>
</comment>
<keyword evidence="7" id="KW-1133">Transmembrane helix</keyword>
<keyword evidence="11" id="KW-1185">Reference proteome</keyword>
<keyword evidence="4" id="KW-0547">Nucleotide-binding</keyword>
<dbReference type="GO" id="GO:0004050">
    <property type="term" value="F:apyrase activity"/>
    <property type="evidence" value="ECO:0007669"/>
    <property type="project" value="UniProtKB-EC"/>
</dbReference>
<accession>A0A072U8A0</accession>
<name>A0A072U8A0_MEDTR</name>
<protein>
    <submittedName>
        <fullName evidence="8">GDA1/CD39 nucleoside phosphatase family protein</fullName>
    </submittedName>
    <submittedName>
        <fullName evidence="9">Putative apyrase</fullName>
        <ecNumber evidence="9">3.6.1.5</ecNumber>
    </submittedName>
</protein>
<dbReference type="PANTHER" id="PTHR11782:SF83">
    <property type="entry name" value="GUANOSINE-DIPHOSPHATASE"/>
    <property type="match status" value="1"/>
</dbReference>
<feature type="active site" description="Proton acceptor" evidence="3">
    <location>
        <position position="205"/>
    </location>
</feature>
<feature type="transmembrane region" description="Helical" evidence="7">
    <location>
        <begin position="33"/>
        <end position="52"/>
    </location>
</feature>
<evidence type="ECO:0000256" key="6">
    <source>
        <dbReference type="SAM" id="MobiDB-lite"/>
    </source>
</evidence>
<dbReference type="eggNOG" id="KOG1385">
    <property type="taxonomic scope" value="Eukaryota"/>
</dbReference>
<keyword evidence="7" id="KW-0472">Membrane</keyword>
<evidence type="ECO:0000256" key="1">
    <source>
        <dbReference type="ARBA" id="ARBA00009283"/>
    </source>
</evidence>
<evidence type="ECO:0000256" key="3">
    <source>
        <dbReference type="PIRSR" id="PIRSR600407-1"/>
    </source>
</evidence>
<dbReference type="InterPro" id="IPR000407">
    <property type="entry name" value="GDA1_CD39_NTPase"/>
</dbReference>
<evidence type="ECO:0000256" key="5">
    <source>
        <dbReference type="RuleBase" id="RU003833"/>
    </source>
</evidence>
<dbReference type="EC" id="3.6.1.5" evidence="9"/>
<dbReference type="PaxDb" id="3880-AES75226"/>
<keyword evidence="4" id="KW-0067">ATP-binding</keyword>
<evidence type="ECO:0000313" key="11">
    <source>
        <dbReference type="Proteomes" id="UP000002051"/>
    </source>
</evidence>
<dbReference type="HOGENOM" id="CLU_010246_0_0_1"/>
<dbReference type="EMBL" id="PSQE01000006">
    <property type="protein sequence ID" value="RHN50820.1"/>
    <property type="molecule type" value="Genomic_DNA"/>
</dbReference>
<dbReference type="Pfam" id="PF01150">
    <property type="entry name" value="GDA1_CD39"/>
    <property type="match status" value="1"/>
</dbReference>
<reference evidence="8 11" key="2">
    <citation type="journal article" date="2014" name="BMC Genomics">
        <title>An improved genome release (version Mt4.0) for the model legume Medicago truncatula.</title>
        <authorList>
            <person name="Tang H."/>
            <person name="Krishnakumar V."/>
            <person name="Bidwell S."/>
            <person name="Rosen B."/>
            <person name="Chan A."/>
            <person name="Zhou S."/>
            <person name="Gentzbittel L."/>
            <person name="Childs K.L."/>
            <person name="Yandell M."/>
            <person name="Gundlach H."/>
            <person name="Mayer K.F."/>
            <person name="Schwartz D.C."/>
            <person name="Town C.D."/>
        </authorList>
    </citation>
    <scope>GENOME REANNOTATION</scope>
    <source>
        <strain evidence="8">A17</strain>
        <strain evidence="10 11">cv. Jemalong A17</strain>
    </source>
</reference>
<dbReference type="ExpressionAtlas" id="A0A072U8A0">
    <property type="expression patterns" value="differential"/>
</dbReference>
<dbReference type="GO" id="GO:0016020">
    <property type="term" value="C:membrane"/>
    <property type="evidence" value="ECO:0000318"/>
    <property type="project" value="GO_Central"/>
</dbReference>
<dbReference type="KEGG" id="mtr:25495872"/>
<evidence type="ECO:0000313" key="10">
    <source>
        <dbReference type="EnsemblPlants" id="KEH25611"/>
    </source>
</evidence>
<dbReference type="GO" id="GO:0005524">
    <property type="term" value="F:ATP binding"/>
    <property type="evidence" value="ECO:0007669"/>
    <property type="project" value="UniProtKB-KW"/>
</dbReference>
<dbReference type="GO" id="GO:0009134">
    <property type="term" value="P:nucleoside diphosphate catabolic process"/>
    <property type="evidence" value="ECO:0000318"/>
    <property type="project" value="GO_Central"/>
</dbReference>
<evidence type="ECO:0000256" key="2">
    <source>
        <dbReference type="ARBA" id="ARBA00022801"/>
    </source>
</evidence>
<dbReference type="AlphaFoldDB" id="A0A072U8A0"/>
<evidence type="ECO:0000313" key="8">
    <source>
        <dbReference type="EMBL" id="KEH25611.1"/>
    </source>
</evidence>
<feature type="binding site" evidence="4">
    <location>
        <begin position="235"/>
        <end position="239"/>
    </location>
    <ligand>
        <name>ATP</name>
        <dbReference type="ChEBI" id="CHEBI:30616"/>
    </ligand>
</feature>
<dbReference type="EnsemblPlants" id="KEH25611">
    <property type="protein sequence ID" value="KEH25611"/>
    <property type="gene ID" value="MTR_6g033000"/>
</dbReference>
<dbReference type="Proteomes" id="UP000002051">
    <property type="component" value="Chromosome 6"/>
</dbReference>
<dbReference type="Proteomes" id="UP000265566">
    <property type="component" value="Chromosome 6"/>
</dbReference>
<dbReference type="PANTHER" id="PTHR11782">
    <property type="entry name" value="ADENOSINE/GUANOSINE DIPHOSPHATASE"/>
    <property type="match status" value="1"/>
</dbReference>
<evidence type="ECO:0000256" key="4">
    <source>
        <dbReference type="PIRSR" id="PIRSR600407-2"/>
    </source>
</evidence>
<keyword evidence="2 5" id="KW-0378">Hydrolase</keyword>
<dbReference type="CDD" id="cd24041">
    <property type="entry name" value="ASKHA_NBD_AtAPY1-like"/>
    <property type="match status" value="1"/>
</dbReference>
<dbReference type="GO" id="GO:0017110">
    <property type="term" value="F:nucleoside diphosphate phosphatase activity"/>
    <property type="evidence" value="ECO:0000318"/>
    <property type="project" value="GO_Central"/>
</dbReference>
<dbReference type="Gene3D" id="3.30.420.40">
    <property type="match status" value="1"/>
</dbReference>
<evidence type="ECO:0000313" key="9">
    <source>
        <dbReference type="EMBL" id="RHN50820.1"/>
    </source>
</evidence>
<evidence type="ECO:0000313" key="12">
    <source>
        <dbReference type="Proteomes" id="UP000265566"/>
    </source>
</evidence>
<evidence type="ECO:0000256" key="7">
    <source>
        <dbReference type="SAM" id="Phobius"/>
    </source>
</evidence>
<reference evidence="8 11" key="1">
    <citation type="journal article" date="2011" name="Nature">
        <title>The Medicago genome provides insight into the evolution of rhizobial symbioses.</title>
        <authorList>
            <person name="Young N.D."/>
            <person name="Debelle F."/>
            <person name="Oldroyd G.E."/>
            <person name="Geurts R."/>
            <person name="Cannon S.B."/>
            <person name="Udvardi M.K."/>
            <person name="Benedito V.A."/>
            <person name="Mayer K.F."/>
            <person name="Gouzy J."/>
            <person name="Schoof H."/>
            <person name="Van de Peer Y."/>
            <person name="Proost S."/>
            <person name="Cook D.R."/>
            <person name="Meyers B.C."/>
            <person name="Spannagl M."/>
            <person name="Cheung F."/>
            <person name="De Mita S."/>
            <person name="Krishnakumar V."/>
            <person name="Gundlach H."/>
            <person name="Zhou S."/>
            <person name="Mudge J."/>
            <person name="Bharti A.K."/>
            <person name="Murray J.D."/>
            <person name="Naoumkina M.A."/>
            <person name="Rosen B."/>
            <person name="Silverstein K.A."/>
            <person name="Tang H."/>
            <person name="Rombauts S."/>
            <person name="Zhao P.X."/>
            <person name="Zhou P."/>
            <person name="Barbe V."/>
            <person name="Bardou P."/>
            <person name="Bechner M."/>
            <person name="Bellec A."/>
            <person name="Berger A."/>
            <person name="Berges H."/>
            <person name="Bidwell S."/>
            <person name="Bisseling T."/>
            <person name="Choisne N."/>
            <person name="Couloux A."/>
            <person name="Denny R."/>
            <person name="Deshpande S."/>
            <person name="Dai X."/>
            <person name="Doyle J.J."/>
            <person name="Dudez A.M."/>
            <person name="Farmer A.D."/>
            <person name="Fouteau S."/>
            <person name="Franken C."/>
            <person name="Gibelin C."/>
            <person name="Gish J."/>
            <person name="Goldstein S."/>
            <person name="Gonzalez A.J."/>
            <person name="Green P.J."/>
            <person name="Hallab A."/>
            <person name="Hartog M."/>
            <person name="Hua A."/>
            <person name="Humphray S.J."/>
            <person name="Jeong D.H."/>
            <person name="Jing Y."/>
            <person name="Jocker A."/>
            <person name="Kenton S.M."/>
            <person name="Kim D.J."/>
            <person name="Klee K."/>
            <person name="Lai H."/>
            <person name="Lang C."/>
            <person name="Lin S."/>
            <person name="Macmil S.L."/>
            <person name="Magdelenat G."/>
            <person name="Matthews L."/>
            <person name="McCorrison J."/>
            <person name="Monaghan E.L."/>
            <person name="Mun J.H."/>
            <person name="Najar F.Z."/>
            <person name="Nicholson C."/>
            <person name="Noirot C."/>
            <person name="O'Bleness M."/>
            <person name="Paule C.R."/>
            <person name="Poulain J."/>
            <person name="Prion F."/>
            <person name="Qin B."/>
            <person name="Qu C."/>
            <person name="Retzel E.F."/>
            <person name="Riddle C."/>
            <person name="Sallet E."/>
            <person name="Samain S."/>
            <person name="Samson N."/>
            <person name="Sanders I."/>
            <person name="Saurat O."/>
            <person name="Scarpelli C."/>
            <person name="Schiex T."/>
            <person name="Segurens B."/>
            <person name="Severin A.J."/>
            <person name="Sherrier D.J."/>
            <person name="Shi R."/>
            <person name="Sims S."/>
            <person name="Singer S.R."/>
            <person name="Sinharoy S."/>
            <person name="Sterck L."/>
            <person name="Viollet A."/>
            <person name="Wang B.B."/>
            <person name="Wang K."/>
            <person name="Wang M."/>
            <person name="Wang X."/>
            <person name="Warfsmann J."/>
            <person name="Weissenbach J."/>
            <person name="White D.D."/>
            <person name="White J.D."/>
            <person name="Wiley G.B."/>
            <person name="Wincker P."/>
            <person name="Xing Y."/>
            <person name="Yang L."/>
            <person name="Yao Z."/>
            <person name="Ying F."/>
            <person name="Zhai J."/>
            <person name="Zhou L."/>
            <person name="Zuber A."/>
            <person name="Denarie J."/>
            <person name="Dixon R.A."/>
            <person name="May G.D."/>
            <person name="Schwartz D.C."/>
            <person name="Rogers J."/>
            <person name="Quetier F."/>
            <person name="Town C.D."/>
            <person name="Roe B.A."/>
        </authorList>
    </citation>
    <scope>NUCLEOTIDE SEQUENCE [LARGE SCALE GENOMIC DNA]</scope>
    <source>
        <strain evidence="8">A17</strain>
        <strain evidence="10 11">cv. Jemalong A17</strain>
    </source>
</reference>
<reference evidence="12" key="4">
    <citation type="journal article" date="2018" name="Nat. Plants">
        <title>Whole-genome landscape of Medicago truncatula symbiotic genes.</title>
        <authorList>
            <person name="Pecrix Y."/>
            <person name="Staton S.E."/>
            <person name="Sallet E."/>
            <person name="Lelandais-Briere C."/>
            <person name="Moreau S."/>
            <person name="Carrere S."/>
            <person name="Blein T."/>
            <person name="Jardinaud M.F."/>
            <person name="Latrasse D."/>
            <person name="Zouine M."/>
            <person name="Zahm M."/>
            <person name="Kreplak J."/>
            <person name="Mayjonade B."/>
            <person name="Satge C."/>
            <person name="Perez M."/>
            <person name="Cauet S."/>
            <person name="Marande W."/>
            <person name="Chantry-Darmon C."/>
            <person name="Lopez-Roques C."/>
            <person name="Bouchez O."/>
            <person name="Berard A."/>
            <person name="Debelle F."/>
            <person name="Munos S."/>
            <person name="Bendahmane A."/>
            <person name="Berges H."/>
            <person name="Niebel A."/>
            <person name="Buitink J."/>
            <person name="Frugier F."/>
            <person name="Benhamed M."/>
            <person name="Crespi M."/>
            <person name="Gouzy J."/>
            <person name="Gamas P."/>
        </authorList>
    </citation>
    <scope>NUCLEOTIDE SEQUENCE [LARGE SCALE GENOMIC DNA]</scope>
    <source>
        <strain evidence="12">cv. Jemalong A17</strain>
    </source>
</reference>
<reference evidence="9" key="5">
    <citation type="journal article" date="2018" name="Nat. Plants">
        <title>Whole-genome landscape of Medicago truncatula symbiotic genes.</title>
        <authorList>
            <person name="Pecrix Y."/>
            <person name="Gamas P."/>
            <person name="Carrere S."/>
        </authorList>
    </citation>
    <scope>NUCLEOTIDE SEQUENCE</scope>
    <source>
        <tissue evidence="9">Leaves</tissue>
    </source>
</reference>
<dbReference type="EMBL" id="CM001222">
    <property type="protein sequence ID" value="KEH25611.1"/>
    <property type="molecule type" value="Genomic_DNA"/>
</dbReference>
<feature type="region of interest" description="Disordered" evidence="6">
    <location>
        <begin position="1"/>
        <end position="23"/>
    </location>
</feature>
<dbReference type="PROSITE" id="PS01238">
    <property type="entry name" value="GDA1_CD39_NTPASE"/>
    <property type="match status" value="1"/>
</dbReference>
<keyword evidence="7" id="KW-0812">Transmembrane</keyword>
<dbReference type="OrthoDB" id="6372431at2759"/>